<dbReference type="PANTHER" id="PTHR38478">
    <property type="entry name" value="PEPTIDASE M1A AND M12B"/>
    <property type="match status" value="1"/>
</dbReference>
<evidence type="ECO:0000313" key="3">
    <source>
        <dbReference type="EMBL" id="ORL44952.1"/>
    </source>
</evidence>
<evidence type="ECO:0000313" key="4">
    <source>
        <dbReference type="Proteomes" id="UP000192746"/>
    </source>
</evidence>
<evidence type="ECO:0008006" key="5">
    <source>
        <dbReference type="Google" id="ProtNLM"/>
    </source>
</evidence>
<dbReference type="Pfam" id="PF16313">
    <property type="entry name" value="DUF4953"/>
    <property type="match status" value="1"/>
</dbReference>
<dbReference type="EMBL" id="ARYN01000011">
    <property type="protein sequence ID" value="ORL44952.1"/>
    <property type="molecule type" value="Genomic_DNA"/>
</dbReference>
<evidence type="ECO:0000259" key="1">
    <source>
        <dbReference type="Pfam" id="PF16313"/>
    </source>
</evidence>
<dbReference type="SUPFAM" id="SSF55486">
    <property type="entry name" value="Metalloproteases ('zincins'), catalytic domain"/>
    <property type="match status" value="1"/>
</dbReference>
<dbReference type="AlphaFoldDB" id="A0A1Y1T2C9"/>
<dbReference type="OrthoDB" id="9776599at2"/>
<proteinExistence type="predicted"/>
<gene>
    <name evidence="3" type="ORF">IIF7_12595</name>
</gene>
<sequence length="771" mass="88580">MKNRSLIFMLIFPVLMFAGNFSKESLVTTDTQQNNILDNFIEAKLENDRLYLGIPKILLSQPMLFINHQEGARLENKYVHWKQHAGNLFLETPGVIKSSSGVLIPMTADNSMRNEIIAVFEIIEEKSTEKIYWINATDMFLKKLLSGWKATISQGTAKNQSYIKGINFFENELVIKTFIVNTGKSSSWSEEVDYSLYLLPKPMKSRSFDHRIGFFSADYMNFNPINYKAETPKANISRWRLEKKNKNQLISNPVKPITFILTDAIPKKWKPYVKAGVLEWLPAFEAAGFENAIVVKEDIANDSDLNFNSIHRNLISWGDKRNVRGYENKKGSSAYVITDLITGEILSANISIGSSYQSIMDEYIIRCGALDDRAQQYPVPDELLGALIQALVAHEAGHAFGLKDANYGEYTYPFEKMRDEKWLLDMGYSPSIMNYTRYSFIPQPKDSIDPSLLIPKLGPTDIYSIKWAYTPLDDFSLDEEKKALENIVREQDSIPWYRYNIGQEELIGPGATDEVVESTNPIESTRLGLKNIKKVLELLPKINENQSDHSLIDRLYEKVLELWFKQMRQVLSLIGGYTIYYQSGEQGGNSYTPIGLDIQEDAFDFFVKHAFRTPNWLACPEWKTRNHYSTYPDKLMDFQIRLLMESINQRRLKRLEYLEQNHKGFEGITAEFLTRLQRSLFYELNTEVVQINDRKQELQQLYVDALLAGIQQRSGQLNATGNINYSAHSKSLITVNLLNLKSALTRSLDKKTKPDTYGHLKLLLKKLDGIE</sequence>
<dbReference type="InterPro" id="IPR033413">
    <property type="entry name" value="DUF5117"/>
</dbReference>
<dbReference type="Pfam" id="PF17148">
    <property type="entry name" value="DUF5117"/>
    <property type="match status" value="1"/>
</dbReference>
<name>A0A1Y1T2C9_9FLAO</name>
<evidence type="ECO:0000259" key="2">
    <source>
        <dbReference type="Pfam" id="PF17148"/>
    </source>
</evidence>
<comment type="caution">
    <text evidence="3">The sequence shown here is derived from an EMBL/GenBank/DDBJ whole genome shotgun (WGS) entry which is preliminary data.</text>
</comment>
<dbReference type="STRING" id="1185767.IIF7_12595"/>
<dbReference type="PANTHER" id="PTHR38478:SF1">
    <property type="entry name" value="ZINC DEPENDENT METALLOPROTEASE DOMAIN LIPOPROTEIN"/>
    <property type="match status" value="1"/>
</dbReference>
<keyword evidence="4" id="KW-1185">Reference proteome</keyword>
<feature type="domain" description="DUF5117" evidence="2">
    <location>
        <begin position="71"/>
        <end position="244"/>
    </location>
</feature>
<reference evidence="3 4" key="1">
    <citation type="submission" date="2013-04" db="EMBL/GenBank/DDBJ databases">
        <title>Zunongwangia sp. 22II14-10F7 Genome Sequencing.</title>
        <authorList>
            <person name="Lai Q."/>
            <person name="Shao Z."/>
        </authorList>
    </citation>
    <scope>NUCLEOTIDE SEQUENCE [LARGE SCALE GENOMIC DNA]</scope>
    <source>
        <strain evidence="3 4">22II14-10F7</strain>
    </source>
</reference>
<accession>A0A1Y1T2C9</accession>
<protein>
    <recommendedName>
        <fullName evidence="5">DUF5117 domain-containing protein</fullName>
    </recommendedName>
</protein>
<dbReference type="InterPro" id="IPR032534">
    <property type="entry name" value="EcxA_zinc-bd"/>
</dbReference>
<dbReference type="Proteomes" id="UP000192746">
    <property type="component" value="Unassembled WGS sequence"/>
</dbReference>
<organism evidence="3 4">
    <name type="scientific">Zunongwangia atlantica 22II14-10F7</name>
    <dbReference type="NCBI Taxonomy" id="1185767"/>
    <lineage>
        <taxon>Bacteria</taxon>
        <taxon>Pseudomonadati</taxon>
        <taxon>Bacteroidota</taxon>
        <taxon>Flavobacteriia</taxon>
        <taxon>Flavobacteriales</taxon>
        <taxon>Flavobacteriaceae</taxon>
        <taxon>Zunongwangia</taxon>
    </lineage>
</organism>
<dbReference type="RefSeq" id="WP_084842061.1">
    <property type="nucleotide sequence ID" value="NZ_ARYN01000011.1"/>
</dbReference>
<feature type="domain" description="EcxA zinc-binding" evidence="1">
    <location>
        <begin position="378"/>
        <end position="685"/>
    </location>
</feature>